<dbReference type="InterPro" id="IPR050311">
    <property type="entry name" value="ORC1/CDC6"/>
</dbReference>
<comment type="caution">
    <text evidence="6">The sequence shown here is derived from an EMBL/GenBank/DDBJ whole genome shotgun (WGS) entry which is preliminary data.</text>
</comment>
<dbReference type="Pfam" id="PF22703">
    <property type="entry name" value="Cdc6_lid"/>
    <property type="match status" value="1"/>
</dbReference>
<evidence type="ECO:0000313" key="6">
    <source>
        <dbReference type="EMBL" id="RXE56279.1"/>
    </source>
</evidence>
<reference evidence="6 7" key="1">
    <citation type="journal article" date="2015" name="Int. J. Syst. Evol. Microbiol.">
        <title>Methanoculleus taiwanensis sp. nov., a methanogen isolated from deep marine sediment at the deformation front area near Taiwan.</title>
        <authorList>
            <person name="Weng C.Y."/>
            <person name="Chen S.C."/>
            <person name="Lai M.C."/>
            <person name="Wu S.Y."/>
            <person name="Lin S."/>
            <person name="Yang T.F."/>
            <person name="Chen P.C."/>
        </authorList>
    </citation>
    <scope>NUCLEOTIDE SEQUENCE [LARGE SCALE GENOMIC DNA]</scope>
    <source>
        <strain evidence="6 7">CYW4</strain>
    </source>
</reference>
<dbReference type="GO" id="GO:0006260">
    <property type="term" value="P:DNA replication"/>
    <property type="evidence" value="ECO:0007669"/>
    <property type="project" value="UniProtKB-UniRule"/>
</dbReference>
<keyword evidence="3 4" id="KW-0067">ATP-binding</keyword>
<dbReference type="InterPro" id="IPR055237">
    <property type="entry name" value="Cdc6_lid"/>
</dbReference>
<gene>
    <name evidence="6" type="ORF">ABH15_09115</name>
</gene>
<dbReference type="Gene3D" id="1.10.8.60">
    <property type="match status" value="1"/>
</dbReference>
<evidence type="ECO:0000313" key="7">
    <source>
        <dbReference type="Proteomes" id="UP000290932"/>
    </source>
</evidence>
<evidence type="ECO:0000256" key="3">
    <source>
        <dbReference type="ARBA" id="ARBA00022840"/>
    </source>
</evidence>
<dbReference type="Gene3D" id="3.40.50.300">
    <property type="entry name" value="P-loop containing nucleotide triphosphate hydrolases"/>
    <property type="match status" value="1"/>
</dbReference>
<dbReference type="GO" id="GO:0005524">
    <property type="term" value="F:ATP binding"/>
    <property type="evidence" value="ECO:0007669"/>
    <property type="project" value="UniProtKB-UniRule"/>
</dbReference>
<keyword evidence="1 4" id="KW-0235">DNA replication</keyword>
<dbReference type="SMART" id="SM00382">
    <property type="entry name" value="AAA"/>
    <property type="match status" value="1"/>
</dbReference>
<organism evidence="6 7">
    <name type="scientific">Methanoculleus taiwanensis</name>
    <dbReference type="NCBI Taxonomy" id="1550565"/>
    <lineage>
        <taxon>Archaea</taxon>
        <taxon>Methanobacteriati</taxon>
        <taxon>Methanobacteriota</taxon>
        <taxon>Stenosarchaea group</taxon>
        <taxon>Methanomicrobia</taxon>
        <taxon>Methanomicrobiales</taxon>
        <taxon>Methanomicrobiaceae</taxon>
        <taxon>Methanoculleus</taxon>
    </lineage>
</organism>
<evidence type="ECO:0000256" key="1">
    <source>
        <dbReference type="ARBA" id="ARBA00022705"/>
    </source>
</evidence>
<feature type="domain" description="AAA+ ATPase" evidence="5">
    <location>
        <begin position="51"/>
        <end position="301"/>
    </location>
</feature>
<dbReference type="SUPFAM" id="SSF46785">
    <property type="entry name" value="Winged helix' DNA-binding domain"/>
    <property type="match status" value="1"/>
</dbReference>
<dbReference type="InterPro" id="IPR027417">
    <property type="entry name" value="P-loop_NTPase"/>
</dbReference>
<sequence>MRQKETLRYDQTLFRDREVFEFTFVPDQLNHRDAQIRELALLARPAVRGGSPRSAILRGPPGTGKTTTVHRLFAEIEEATQRIVPVYVNCQQHRTPFAVFACIYEKLVGYAPPSAGRHLDDVVGSITKRLGDRNAALLVCLDDANYLHEARHLNDLLYRLLRLYESWDVRKAGVFAVLSDLSLNLAAEVDAQVRSVFHPTEVFFQPYAKPEIREILEGRIRQGLYPNVVSQANTALIAEIAAQEQDVRVGIDLVRTAAERAESDGRRTVTRQDVMAASRSVITPTLQKRAADLKEGERALLSRIAEMARDTGADMTSGAVYEAVQGYAVSSETTYRTRLKRLEEAGLIDLPLRTDRGRTREVLLRFTPEQVLAVCEPRGKTGAA</sequence>
<keyword evidence="7" id="KW-1185">Reference proteome</keyword>
<dbReference type="PANTHER" id="PTHR10763:SF26">
    <property type="entry name" value="CELL DIVISION CONTROL PROTEIN 6 HOMOLOG"/>
    <property type="match status" value="1"/>
</dbReference>
<protein>
    <recommendedName>
        <fullName evidence="4">ORC1-type DNA replication protein</fullName>
    </recommendedName>
</protein>
<dbReference type="SUPFAM" id="SSF52540">
    <property type="entry name" value="P-loop containing nucleoside triphosphate hydrolases"/>
    <property type="match status" value="1"/>
</dbReference>
<evidence type="ECO:0000259" key="5">
    <source>
        <dbReference type="SMART" id="SM00382"/>
    </source>
</evidence>
<dbReference type="InterPro" id="IPR041664">
    <property type="entry name" value="AAA_16"/>
</dbReference>
<evidence type="ECO:0000256" key="2">
    <source>
        <dbReference type="ARBA" id="ARBA00022741"/>
    </source>
</evidence>
<dbReference type="EMBL" id="LHQS01000002">
    <property type="protein sequence ID" value="RXE56279.1"/>
    <property type="molecule type" value="Genomic_DNA"/>
</dbReference>
<name>A0A498H041_9EURY</name>
<feature type="binding site" evidence="4">
    <location>
        <begin position="63"/>
        <end position="67"/>
    </location>
    <ligand>
        <name>ATP</name>
        <dbReference type="ChEBI" id="CHEBI:30616"/>
    </ligand>
</feature>
<dbReference type="InterPro" id="IPR036390">
    <property type="entry name" value="WH_DNA-bd_sf"/>
</dbReference>
<proteinExistence type="inferred from homology"/>
<dbReference type="InterPro" id="IPR003593">
    <property type="entry name" value="AAA+_ATPase"/>
</dbReference>
<keyword evidence="2 4" id="KW-0547">Nucleotide-binding</keyword>
<dbReference type="RefSeq" id="WP_164913695.1">
    <property type="nucleotide sequence ID" value="NZ_LHQS01000002.1"/>
</dbReference>
<dbReference type="Proteomes" id="UP000290932">
    <property type="component" value="Unassembled WGS sequence"/>
</dbReference>
<dbReference type="AlphaFoldDB" id="A0A498H041"/>
<evidence type="ECO:0000256" key="4">
    <source>
        <dbReference type="HAMAP-Rule" id="MF_01407"/>
    </source>
</evidence>
<dbReference type="OrthoDB" id="107640at2157"/>
<feature type="binding site" evidence="4">
    <location>
        <position position="207"/>
    </location>
    <ligand>
        <name>ATP</name>
        <dbReference type="ChEBI" id="CHEBI:30616"/>
    </ligand>
</feature>
<dbReference type="InterPro" id="IPR014277">
    <property type="entry name" value="Orc1/Cdc6_arc"/>
</dbReference>
<comment type="function">
    <text evidence="4">Involved in regulation of DNA replication.</text>
</comment>
<dbReference type="PANTHER" id="PTHR10763">
    <property type="entry name" value="CELL DIVISION CONTROL PROTEIN 6-RELATED"/>
    <property type="match status" value="1"/>
</dbReference>
<feature type="binding site" evidence="4">
    <location>
        <position position="219"/>
    </location>
    <ligand>
        <name>ATP</name>
        <dbReference type="ChEBI" id="CHEBI:30616"/>
    </ligand>
</feature>
<dbReference type="NCBIfam" id="TIGR02928">
    <property type="entry name" value="orc1/cdc6 family replication initiation protein"/>
    <property type="match status" value="1"/>
</dbReference>
<dbReference type="Pfam" id="PF13191">
    <property type="entry name" value="AAA_16"/>
    <property type="match status" value="1"/>
</dbReference>
<comment type="similarity">
    <text evidence="4">Belongs to the CDC6/cdc18 family.</text>
</comment>
<dbReference type="HAMAP" id="MF_01407">
    <property type="entry name" value="ORC1_type_DNA_replic_protein"/>
    <property type="match status" value="1"/>
</dbReference>
<dbReference type="NCBIfam" id="NF001624">
    <property type="entry name" value="PRK00411.1-2"/>
    <property type="match status" value="1"/>
</dbReference>
<accession>A0A498H041</accession>